<accession>A0A3E1NH24</accession>
<dbReference type="EC" id="3.5.1.28" evidence="2"/>
<dbReference type="PANTHER" id="PTHR30404">
    <property type="entry name" value="N-ACETYLMURAMOYL-L-ALANINE AMIDASE"/>
    <property type="match status" value="1"/>
</dbReference>
<feature type="signal peptide" evidence="4">
    <location>
        <begin position="1"/>
        <end position="22"/>
    </location>
</feature>
<dbReference type="Gene3D" id="3.40.630.40">
    <property type="entry name" value="Zn-dependent exopeptidases"/>
    <property type="match status" value="2"/>
</dbReference>
<keyword evidence="3" id="KW-0378">Hydrolase</keyword>
<dbReference type="CDD" id="cd02696">
    <property type="entry name" value="MurNAc-LAA"/>
    <property type="match status" value="1"/>
</dbReference>
<evidence type="ECO:0000256" key="4">
    <source>
        <dbReference type="SAM" id="SignalP"/>
    </source>
</evidence>
<dbReference type="SUPFAM" id="SSF53187">
    <property type="entry name" value="Zn-dependent exopeptidases"/>
    <property type="match status" value="1"/>
</dbReference>
<dbReference type="RefSeq" id="WP_116848404.1">
    <property type="nucleotide sequence ID" value="NZ_QTJU01000006.1"/>
</dbReference>
<name>A0A3E1NH24_9BACT</name>
<evidence type="ECO:0000256" key="2">
    <source>
        <dbReference type="ARBA" id="ARBA00011901"/>
    </source>
</evidence>
<reference evidence="6 7" key="1">
    <citation type="submission" date="2018-08" db="EMBL/GenBank/DDBJ databases">
        <title>Chitinophagaceae sp. K23C18032701, a novel bacterium isolated from forest soil.</title>
        <authorList>
            <person name="Wang C."/>
        </authorList>
    </citation>
    <scope>NUCLEOTIDE SEQUENCE [LARGE SCALE GENOMIC DNA]</scope>
    <source>
        <strain evidence="6 7">K23C18032701</strain>
    </source>
</reference>
<evidence type="ECO:0000313" key="7">
    <source>
        <dbReference type="Proteomes" id="UP000261284"/>
    </source>
</evidence>
<dbReference type="InterPro" id="IPR002508">
    <property type="entry name" value="MurNAc-LAA_cat"/>
</dbReference>
<dbReference type="PANTHER" id="PTHR30404:SF0">
    <property type="entry name" value="N-ACETYLMURAMOYL-L-ALANINE AMIDASE AMIC"/>
    <property type="match status" value="1"/>
</dbReference>
<proteinExistence type="predicted"/>
<evidence type="ECO:0000313" key="6">
    <source>
        <dbReference type="EMBL" id="RFM27098.1"/>
    </source>
</evidence>
<dbReference type="InterPro" id="IPR050695">
    <property type="entry name" value="N-acetylmuramoyl_amidase_3"/>
</dbReference>
<dbReference type="SMART" id="SM00646">
    <property type="entry name" value="Ami_3"/>
    <property type="match status" value="1"/>
</dbReference>
<keyword evidence="7" id="KW-1185">Reference proteome</keyword>
<keyword evidence="4" id="KW-0732">Signal</keyword>
<dbReference type="GO" id="GO:0009253">
    <property type="term" value="P:peptidoglycan catabolic process"/>
    <property type="evidence" value="ECO:0007669"/>
    <property type="project" value="InterPro"/>
</dbReference>
<evidence type="ECO:0000256" key="3">
    <source>
        <dbReference type="ARBA" id="ARBA00022801"/>
    </source>
</evidence>
<comment type="catalytic activity">
    <reaction evidence="1">
        <text>Hydrolyzes the link between N-acetylmuramoyl residues and L-amino acid residues in certain cell-wall glycopeptides.</text>
        <dbReference type="EC" id="3.5.1.28"/>
    </reaction>
</comment>
<protein>
    <recommendedName>
        <fullName evidence="2">N-acetylmuramoyl-L-alanine amidase</fullName>
        <ecNumber evidence="2">3.5.1.28</ecNumber>
    </recommendedName>
</protein>
<feature type="domain" description="MurNAc-LAA" evidence="5">
    <location>
        <begin position="106"/>
        <end position="300"/>
    </location>
</feature>
<evidence type="ECO:0000259" key="5">
    <source>
        <dbReference type="SMART" id="SM00646"/>
    </source>
</evidence>
<organism evidence="6 7">
    <name type="scientific">Deminuibacter soli</name>
    <dbReference type="NCBI Taxonomy" id="2291815"/>
    <lineage>
        <taxon>Bacteria</taxon>
        <taxon>Pseudomonadati</taxon>
        <taxon>Bacteroidota</taxon>
        <taxon>Chitinophagia</taxon>
        <taxon>Chitinophagales</taxon>
        <taxon>Chitinophagaceae</taxon>
        <taxon>Deminuibacter</taxon>
    </lineage>
</organism>
<sequence>MIKKTFLLSVTLLLAVVLTSFAPVSLHETAAKPALRTIVIDPGHGFPDGGAEGQFSNESSVALIIALKLGKLLEEELPDCKIVYTRTGENLPGGLKDKNEANRLRARMANEAHGDLFISIHLNEGGARYRSKVTGYRTETYYSKKSKKKKTRRVPIVKRYRLPGVVSGTETYVWSVDKNDQKKQFVGSAEEEEHESEKGDSDYHYFDSPEAKIMASLRTRKYFDNSCLIASYVEEEFVKSGRSSRGVKQRDWEGIWVLQATAMPSILVETGFINTPADEAYLNSEKGQNEVSNCIKKAVLRYKAHLENQGK</sequence>
<dbReference type="GO" id="GO:0030288">
    <property type="term" value="C:outer membrane-bounded periplasmic space"/>
    <property type="evidence" value="ECO:0007669"/>
    <property type="project" value="TreeGrafter"/>
</dbReference>
<dbReference type="AlphaFoldDB" id="A0A3E1NH24"/>
<feature type="chain" id="PRO_5017687060" description="N-acetylmuramoyl-L-alanine amidase" evidence="4">
    <location>
        <begin position="23"/>
        <end position="311"/>
    </location>
</feature>
<dbReference type="OrthoDB" id="9806267at2"/>
<gene>
    <name evidence="6" type="ORF">DXN05_16665</name>
</gene>
<evidence type="ECO:0000256" key="1">
    <source>
        <dbReference type="ARBA" id="ARBA00001561"/>
    </source>
</evidence>
<dbReference type="GO" id="GO:0008745">
    <property type="term" value="F:N-acetylmuramoyl-L-alanine amidase activity"/>
    <property type="evidence" value="ECO:0007669"/>
    <property type="project" value="UniProtKB-EC"/>
</dbReference>
<dbReference type="EMBL" id="QTJU01000006">
    <property type="protein sequence ID" value="RFM27098.1"/>
    <property type="molecule type" value="Genomic_DNA"/>
</dbReference>
<comment type="caution">
    <text evidence="6">The sequence shown here is derived from an EMBL/GenBank/DDBJ whole genome shotgun (WGS) entry which is preliminary data.</text>
</comment>
<dbReference type="Pfam" id="PF01520">
    <property type="entry name" value="Amidase_3"/>
    <property type="match status" value="1"/>
</dbReference>
<dbReference type="Proteomes" id="UP000261284">
    <property type="component" value="Unassembled WGS sequence"/>
</dbReference>